<dbReference type="Pfam" id="PF04198">
    <property type="entry name" value="Sugar-bind"/>
    <property type="match status" value="1"/>
</dbReference>
<proteinExistence type="inferred from homology"/>
<dbReference type="Gene3D" id="1.10.10.10">
    <property type="entry name" value="Winged helix-like DNA-binding domain superfamily/Winged helix DNA-binding domain"/>
    <property type="match status" value="1"/>
</dbReference>
<evidence type="ECO:0000256" key="2">
    <source>
        <dbReference type="ARBA" id="ARBA00023015"/>
    </source>
</evidence>
<sequence length="327" mass="34615">MSRNKLTAAVPSPVAEDADDFDAKTAARVCWHYFKEGQTQEEVARRLGFTRKRINRIIAQALSSGLVQITIDSQIGACAELESRLIAQYRLRRAIVVPSPAPDLDVRTVVGAAAGQYISDQLGPSETLGISWGGTIHAAAQNLRRRHGGNTVVSLVGGLAMSGPINPYDNAAMMARALGATCRYVTTPMIADSRELRDALVRSTHVAAALAAVRSVNRALLSAVDLTNRSRALEYGVITRDTLRSLRTAGAVGDIAGHYLNASGSLVSHPLVDRVISVDLTSLRAVGELVLAAGGAHKAAIIRAGILARLCHVLITDEAAAEALLAF</sequence>
<dbReference type="GO" id="GO:0006352">
    <property type="term" value="P:DNA-templated transcription initiation"/>
    <property type="evidence" value="ECO:0007669"/>
    <property type="project" value="InterPro"/>
</dbReference>
<dbReference type="InterPro" id="IPR037171">
    <property type="entry name" value="NagB/RpiA_transferase-like"/>
</dbReference>
<organism evidence="7 8">
    <name type="scientific">Reyranella soli</name>
    <dbReference type="NCBI Taxonomy" id="1230389"/>
    <lineage>
        <taxon>Bacteria</taxon>
        <taxon>Pseudomonadati</taxon>
        <taxon>Pseudomonadota</taxon>
        <taxon>Alphaproteobacteria</taxon>
        <taxon>Hyphomicrobiales</taxon>
        <taxon>Reyranellaceae</taxon>
        <taxon>Reyranella</taxon>
    </lineage>
</organism>
<keyword evidence="3 7" id="KW-0238">DNA-binding</keyword>
<feature type="domain" description="RNA polymerase sigma-70 region 4" evidence="6">
    <location>
        <begin position="33"/>
        <end position="63"/>
    </location>
</feature>
<dbReference type="Gene3D" id="3.40.50.1360">
    <property type="match status" value="1"/>
</dbReference>
<evidence type="ECO:0000256" key="3">
    <source>
        <dbReference type="ARBA" id="ARBA00023125"/>
    </source>
</evidence>
<name>A0A512NMR6_9HYPH</name>
<dbReference type="EMBL" id="BKAJ01000153">
    <property type="protein sequence ID" value="GEP60212.1"/>
    <property type="molecule type" value="Genomic_DNA"/>
</dbReference>
<gene>
    <name evidence="7" type="ORF">RSO01_73780</name>
</gene>
<dbReference type="OrthoDB" id="7065657at2"/>
<keyword evidence="4" id="KW-0804">Transcription</keyword>
<evidence type="ECO:0000313" key="8">
    <source>
        <dbReference type="Proteomes" id="UP000321058"/>
    </source>
</evidence>
<dbReference type="InterPro" id="IPR013324">
    <property type="entry name" value="RNA_pol_sigma_r3/r4-like"/>
</dbReference>
<protein>
    <submittedName>
        <fullName evidence="7">DNA-binding transcriptional regulator</fullName>
    </submittedName>
</protein>
<accession>A0A512NMR6</accession>
<evidence type="ECO:0000256" key="1">
    <source>
        <dbReference type="ARBA" id="ARBA00010466"/>
    </source>
</evidence>
<keyword evidence="2" id="KW-0805">Transcription regulation</keyword>
<dbReference type="GO" id="GO:0003700">
    <property type="term" value="F:DNA-binding transcription factor activity"/>
    <property type="evidence" value="ECO:0007669"/>
    <property type="project" value="InterPro"/>
</dbReference>
<dbReference type="InterPro" id="IPR036388">
    <property type="entry name" value="WH-like_DNA-bd_sf"/>
</dbReference>
<dbReference type="InterPro" id="IPR051054">
    <property type="entry name" value="SorC_transcr_regulators"/>
</dbReference>
<dbReference type="InterPro" id="IPR007630">
    <property type="entry name" value="RNA_pol_sigma70_r4"/>
</dbReference>
<dbReference type="PANTHER" id="PTHR34294">
    <property type="entry name" value="TRANSCRIPTIONAL REGULATOR-RELATED"/>
    <property type="match status" value="1"/>
</dbReference>
<dbReference type="AlphaFoldDB" id="A0A512NMR6"/>
<dbReference type="RefSeq" id="WP_147155575.1">
    <property type="nucleotide sequence ID" value="NZ_BKAJ01000153.1"/>
</dbReference>
<dbReference type="InterPro" id="IPR007324">
    <property type="entry name" value="Sugar-bd_dom_put"/>
</dbReference>
<reference evidence="7 8" key="1">
    <citation type="submission" date="2019-07" db="EMBL/GenBank/DDBJ databases">
        <title>Whole genome shotgun sequence of Reyranella soli NBRC 108950.</title>
        <authorList>
            <person name="Hosoyama A."/>
            <person name="Uohara A."/>
            <person name="Ohji S."/>
            <person name="Ichikawa N."/>
        </authorList>
    </citation>
    <scope>NUCLEOTIDE SEQUENCE [LARGE SCALE GENOMIC DNA]</scope>
    <source>
        <strain evidence="7 8">NBRC 108950</strain>
    </source>
</reference>
<dbReference type="SUPFAM" id="SSF100950">
    <property type="entry name" value="NagB/RpiA/CoA transferase-like"/>
    <property type="match status" value="1"/>
</dbReference>
<dbReference type="Pfam" id="PF04545">
    <property type="entry name" value="Sigma70_r4"/>
    <property type="match status" value="1"/>
</dbReference>
<feature type="domain" description="Sugar-binding" evidence="5">
    <location>
        <begin position="75"/>
        <end position="326"/>
    </location>
</feature>
<evidence type="ECO:0000256" key="4">
    <source>
        <dbReference type="ARBA" id="ARBA00023163"/>
    </source>
</evidence>
<keyword evidence="8" id="KW-1185">Reference proteome</keyword>
<dbReference type="PANTHER" id="PTHR34294:SF1">
    <property type="entry name" value="TRANSCRIPTIONAL REGULATOR LSRR"/>
    <property type="match status" value="1"/>
</dbReference>
<evidence type="ECO:0000259" key="6">
    <source>
        <dbReference type="Pfam" id="PF04545"/>
    </source>
</evidence>
<evidence type="ECO:0000259" key="5">
    <source>
        <dbReference type="Pfam" id="PF04198"/>
    </source>
</evidence>
<evidence type="ECO:0000313" key="7">
    <source>
        <dbReference type="EMBL" id="GEP60212.1"/>
    </source>
</evidence>
<dbReference type="SUPFAM" id="SSF88659">
    <property type="entry name" value="Sigma3 and sigma4 domains of RNA polymerase sigma factors"/>
    <property type="match status" value="1"/>
</dbReference>
<comment type="caution">
    <text evidence="7">The sequence shown here is derived from an EMBL/GenBank/DDBJ whole genome shotgun (WGS) entry which is preliminary data.</text>
</comment>
<dbReference type="GO" id="GO:0003677">
    <property type="term" value="F:DNA binding"/>
    <property type="evidence" value="ECO:0007669"/>
    <property type="project" value="UniProtKB-KW"/>
</dbReference>
<dbReference type="GO" id="GO:0030246">
    <property type="term" value="F:carbohydrate binding"/>
    <property type="evidence" value="ECO:0007669"/>
    <property type="project" value="InterPro"/>
</dbReference>
<dbReference type="Proteomes" id="UP000321058">
    <property type="component" value="Unassembled WGS sequence"/>
</dbReference>
<comment type="similarity">
    <text evidence="1">Belongs to the SorC transcriptional regulatory family.</text>
</comment>